<dbReference type="GO" id="GO:0016020">
    <property type="term" value="C:membrane"/>
    <property type="evidence" value="ECO:0007669"/>
    <property type="project" value="UniProtKB-SubCell"/>
</dbReference>
<feature type="transmembrane region" description="Helical" evidence="7">
    <location>
        <begin position="145"/>
        <end position="164"/>
    </location>
</feature>
<feature type="transmembrane region" description="Helical" evidence="7">
    <location>
        <begin position="170"/>
        <end position="195"/>
    </location>
</feature>
<dbReference type="Gene3D" id="1.20.1250.20">
    <property type="entry name" value="MFS general substrate transporter like domains"/>
    <property type="match status" value="1"/>
</dbReference>
<comment type="subcellular location">
    <subcellularLocation>
        <location evidence="1">Membrane</location>
        <topology evidence="1">Multi-pass membrane protein</topology>
    </subcellularLocation>
</comment>
<dbReference type="Proteomes" id="UP000653565">
    <property type="component" value="Unassembled WGS sequence"/>
</dbReference>
<keyword evidence="3 7" id="KW-0812">Transmembrane</keyword>
<sequence>MSENANDDDKNDECTKPEALEAGVASRVSTNEQLNASNDTTAAKCEEPESNFDVWWSEPENEDPANPRNWSNSRKWTIITSLSLVTFLTPLASSMSAPGVPQMLADFKTDSTILATFVISVFVPGFAFGPLVIAPLSEWTGRVPVYHACNILFSIFTILCAVSKNMAMLIVFRFLAGFAGVAPITCGSGTIADLMPPERRGVAMSLWSLRPLFGPIIGPIAGGFLVEAKDWRWVFWVIAIVSGASAILCFFTLKETYPPILLERKAAQLRKETGSSSYQSRLHSDLPKKELFVRSIIRPMKMLLLSPIIFLMCSYVAIMYGLLYILFTTYTFVFEGEYGFSSGTAGLAFLGSGVGMLLGLGFAATQSDKRIRRKIALGEPILPEDRLRYSIIIPACLCLPAGLFIYGWSTKYHVHWIVPQIGNAVIGFGMIGILMCIQTYLVDAFTIHAASATAANTVLRSVLGALFPLFGLKLYDKIGLGWGNSLLGFIALAIAPIPLGFRIFGEWIRTNPKWQVKF</sequence>
<dbReference type="EMBL" id="JAAAPX010000181">
    <property type="protein sequence ID" value="KAF4227417.1"/>
    <property type="molecule type" value="Genomic_DNA"/>
</dbReference>
<keyword evidence="10" id="KW-1185">Reference proteome</keyword>
<feature type="transmembrane region" description="Helical" evidence="7">
    <location>
        <begin position="233"/>
        <end position="253"/>
    </location>
</feature>
<dbReference type="InterPro" id="IPR036259">
    <property type="entry name" value="MFS_trans_sf"/>
</dbReference>
<evidence type="ECO:0000256" key="5">
    <source>
        <dbReference type="ARBA" id="ARBA00023136"/>
    </source>
</evidence>
<dbReference type="InterPro" id="IPR020846">
    <property type="entry name" value="MFS_dom"/>
</dbReference>
<feature type="transmembrane region" description="Helical" evidence="7">
    <location>
        <begin position="113"/>
        <end position="133"/>
    </location>
</feature>
<keyword evidence="4 7" id="KW-1133">Transmembrane helix</keyword>
<accession>A0A8H4GDZ9</accession>
<feature type="transmembrane region" description="Helical" evidence="7">
    <location>
        <begin position="421"/>
        <end position="442"/>
    </location>
</feature>
<organism evidence="9 10">
    <name type="scientific">Aspergillus fumigatiaffinis</name>
    <dbReference type="NCBI Taxonomy" id="340414"/>
    <lineage>
        <taxon>Eukaryota</taxon>
        <taxon>Fungi</taxon>
        <taxon>Dikarya</taxon>
        <taxon>Ascomycota</taxon>
        <taxon>Pezizomycotina</taxon>
        <taxon>Eurotiomycetes</taxon>
        <taxon>Eurotiomycetidae</taxon>
        <taxon>Eurotiales</taxon>
        <taxon>Aspergillaceae</taxon>
        <taxon>Aspergillus</taxon>
        <taxon>Aspergillus subgen. Fumigati</taxon>
    </lineage>
</organism>
<dbReference type="AlphaFoldDB" id="A0A8H4GDZ9"/>
<keyword evidence="5 7" id="KW-0472">Membrane</keyword>
<feature type="transmembrane region" description="Helical" evidence="7">
    <location>
        <begin position="449"/>
        <end position="470"/>
    </location>
</feature>
<feature type="transmembrane region" description="Helical" evidence="7">
    <location>
        <begin position="482"/>
        <end position="504"/>
    </location>
</feature>
<dbReference type="PANTHER" id="PTHR23502">
    <property type="entry name" value="MAJOR FACILITATOR SUPERFAMILY"/>
    <property type="match status" value="1"/>
</dbReference>
<reference evidence="9" key="1">
    <citation type="journal article" date="2020" name="bioRxiv">
        <title>Genomic and phenotypic heterogeneity of clinical isolates of the human pathogens Aspergillus fumigatus, Aspergillus lentulus and Aspergillus fumigatiaffinis.</title>
        <authorList>
            <person name="dos Santos R.A.C."/>
            <person name="Steenwyk J.L."/>
            <person name="Rivero-Menendez O."/>
            <person name="Mead M.E."/>
            <person name="Silva L.P."/>
            <person name="Bastos R.W."/>
            <person name="Alastruey-Izquierdo A."/>
            <person name="Goldman G.H."/>
            <person name="Rokas A."/>
        </authorList>
    </citation>
    <scope>NUCLEOTIDE SEQUENCE</scope>
    <source>
        <strain evidence="9">CNM-CM6805</strain>
    </source>
</reference>
<comment type="caution">
    <text evidence="9">The sequence shown here is derived from an EMBL/GenBank/DDBJ whole genome shotgun (WGS) entry which is preliminary data.</text>
</comment>
<dbReference type="PROSITE" id="PS50850">
    <property type="entry name" value="MFS"/>
    <property type="match status" value="1"/>
</dbReference>
<evidence type="ECO:0000256" key="4">
    <source>
        <dbReference type="ARBA" id="ARBA00022989"/>
    </source>
</evidence>
<dbReference type="InterPro" id="IPR011701">
    <property type="entry name" value="MFS"/>
</dbReference>
<proteinExistence type="inferred from homology"/>
<evidence type="ECO:0000256" key="3">
    <source>
        <dbReference type="ARBA" id="ARBA00022692"/>
    </source>
</evidence>
<reference evidence="9" key="2">
    <citation type="submission" date="2020-04" db="EMBL/GenBank/DDBJ databases">
        <authorList>
            <person name="Santos R.A.C."/>
            <person name="Steenwyk J.L."/>
            <person name="Rivero-Menendez O."/>
            <person name="Mead M.E."/>
            <person name="Silva L.P."/>
            <person name="Bastos R.W."/>
            <person name="Alastruey-Izquierdo A."/>
            <person name="Goldman G.H."/>
            <person name="Rokas A."/>
        </authorList>
    </citation>
    <scope>NUCLEOTIDE SEQUENCE</scope>
    <source>
        <strain evidence="9">CNM-CM6805</strain>
    </source>
</reference>
<feature type="compositionally biased region" description="Polar residues" evidence="6">
    <location>
        <begin position="27"/>
        <end position="41"/>
    </location>
</feature>
<comment type="similarity">
    <text evidence="2">Belongs to the major facilitator superfamily.</text>
</comment>
<dbReference type="CDD" id="cd17323">
    <property type="entry name" value="MFS_Tpo1_MDR_like"/>
    <property type="match status" value="1"/>
</dbReference>
<dbReference type="OrthoDB" id="5296287at2759"/>
<evidence type="ECO:0000313" key="10">
    <source>
        <dbReference type="Proteomes" id="UP000653565"/>
    </source>
</evidence>
<evidence type="ECO:0000259" key="8">
    <source>
        <dbReference type="PROSITE" id="PS50850"/>
    </source>
</evidence>
<evidence type="ECO:0000313" key="9">
    <source>
        <dbReference type="EMBL" id="KAF4227417.1"/>
    </source>
</evidence>
<gene>
    <name evidence="9" type="ORF">CNMCM6805_003029</name>
</gene>
<dbReference type="GO" id="GO:0022857">
    <property type="term" value="F:transmembrane transporter activity"/>
    <property type="evidence" value="ECO:0007669"/>
    <property type="project" value="InterPro"/>
</dbReference>
<name>A0A8H4GDZ9_9EURO</name>
<dbReference type="SUPFAM" id="SSF103473">
    <property type="entry name" value="MFS general substrate transporter"/>
    <property type="match status" value="1"/>
</dbReference>
<dbReference type="FunFam" id="1.20.1250.20:FF:000011">
    <property type="entry name" value="MFS multidrug transporter, putative"/>
    <property type="match status" value="1"/>
</dbReference>
<feature type="domain" description="Major facilitator superfamily (MFS) profile" evidence="8">
    <location>
        <begin position="78"/>
        <end position="508"/>
    </location>
</feature>
<evidence type="ECO:0000256" key="6">
    <source>
        <dbReference type="SAM" id="MobiDB-lite"/>
    </source>
</evidence>
<feature type="compositionally biased region" description="Acidic residues" evidence="6">
    <location>
        <begin position="1"/>
        <end position="11"/>
    </location>
</feature>
<dbReference type="PANTHER" id="PTHR23502:SF68">
    <property type="entry name" value="MULTIDRUG TRANSPORTER, PUTATIVE (AFU_ORTHOLOGUE AFUA_3G01120)-RELATED"/>
    <property type="match status" value="1"/>
</dbReference>
<feature type="transmembrane region" description="Helical" evidence="7">
    <location>
        <begin position="387"/>
        <end position="409"/>
    </location>
</feature>
<feature type="transmembrane region" description="Helical" evidence="7">
    <location>
        <begin position="303"/>
        <end position="327"/>
    </location>
</feature>
<feature type="transmembrane region" description="Helical" evidence="7">
    <location>
        <begin position="347"/>
        <end position="366"/>
    </location>
</feature>
<feature type="region of interest" description="Disordered" evidence="6">
    <location>
        <begin position="1"/>
        <end position="49"/>
    </location>
</feature>
<protein>
    <recommendedName>
        <fullName evidence="8">Major facilitator superfamily (MFS) profile domain-containing protein</fullName>
    </recommendedName>
</protein>
<evidence type="ECO:0000256" key="1">
    <source>
        <dbReference type="ARBA" id="ARBA00004141"/>
    </source>
</evidence>
<evidence type="ECO:0000256" key="7">
    <source>
        <dbReference type="SAM" id="Phobius"/>
    </source>
</evidence>
<evidence type="ECO:0000256" key="2">
    <source>
        <dbReference type="ARBA" id="ARBA00008335"/>
    </source>
</evidence>
<dbReference type="Pfam" id="PF07690">
    <property type="entry name" value="MFS_1"/>
    <property type="match status" value="1"/>
</dbReference>